<feature type="transmembrane region" description="Helical" evidence="6">
    <location>
        <begin position="50"/>
        <end position="68"/>
    </location>
</feature>
<protein>
    <submittedName>
        <fullName evidence="8">EamA family transporter</fullName>
    </submittedName>
</protein>
<feature type="transmembrane region" description="Helical" evidence="6">
    <location>
        <begin position="162"/>
        <end position="184"/>
    </location>
</feature>
<sequence length="318" mass="35201">MKLFLFRKDVIFLKNSHKIIHYLFLFLGVLAISTSAIFVKLSTAPAPIIATYRLVFSTLMILPVILFNKKYILEIKKLKLKQLVAVFSSGIFLAIHYILWFESLRFTSVASSTVLVTMQPLFAFIGSYFFFGERLKKLSLFGGFLSIFGSCIIGFGDFKIGGIALIGDILALLAAGVITAYFLIGQSVRKNLSLVAYVFICYLSSSIFLLAYSVILKYPLIGYASSDWLWFFCLALISTILGQTVLNWLIKWLSASTISMSILGEPVGTCTLAFLILGESISYNQIIGSIIILIGICIFLIGQTVKVKDDISSNSKAV</sequence>
<evidence type="ECO:0000256" key="4">
    <source>
        <dbReference type="ARBA" id="ARBA00022989"/>
    </source>
</evidence>
<keyword evidence="3 6" id="KW-0812">Transmembrane</keyword>
<dbReference type="InterPro" id="IPR037185">
    <property type="entry name" value="EmrE-like"/>
</dbReference>
<evidence type="ECO:0000313" key="9">
    <source>
        <dbReference type="Proteomes" id="UP000190959"/>
    </source>
</evidence>
<proteinExistence type="inferred from homology"/>
<evidence type="ECO:0000256" key="2">
    <source>
        <dbReference type="ARBA" id="ARBA00007362"/>
    </source>
</evidence>
<dbReference type="RefSeq" id="WP_078115068.1">
    <property type="nucleotide sequence ID" value="NZ_MWMH01000002.1"/>
</dbReference>
<feature type="domain" description="EamA" evidence="7">
    <location>
        <begin position="22"/>
        <end position="153"/>
    </location>
</feature>
<evidence type="ECO:0000256" key="5">
    <source>
        <dbReference type="ARBA" id="ARBA00023136"/>
    </source>
</evidence>
<keyword evidence="5 6" id="KW-0472">Membrane</keyword>
<reference evidence="8 9" key="1">
    <citation type="submission" date="2017-02" db="EMBL/GenBank/DDBJ databases">
        <title>Genome sequence of Clostridium beijerinckii Br21.</title>
        <authorList>
            <person name="Fonseca B.C."/>
            <person name="Guazzaroni M.E."/>
            <person name="Riano-Pachon D.M."/>
            <person name="Reginatto V."/>
        </authorList>
    </citation>
    <scope>NUCLEOTIDE SEQUENCE [LARGE SCALE GENOMIC DNA]</scope>
    <source>
        <strain evidence="8 9">Br21</strain>
    </source>
</reference>
<feature type="transmembrane region" description="Helical" evidence="6">
    <location>
        <begin position="138"/>
        <end position="156"/>
    </location>
</feature>
<feature type="transmembrane region" description="Helical" evidence="6">
    <location>
        <begin position="106"/>
        <end position="131"/>
    </location>
</feature>
<comment type="subcellular location">
    <subcellularLocation>
        <location evidence="1">Membrane</location>
        <topology evidence="1">Multi-pass membrane protein</topology>
    </subcellularLocation>
</comment>
<comment type="caution">
    <text evidence="8">The sequence shown here is derived from an EMBL/GenBank/DDBJ whole genome shotgun (WGS) entry which is preliminary data.</text>
</comment>
<organism evidence="8 9">
    <name type="scientific">Clostridium beijerinckii</name>
    <name type="common">Clostridium MP</name>
    <dbReference type="NCBI Taxonomy" id="1520"/>
    <lineage>
        <taxon>Bacteria</taxon>
        <taxon>Bacillati</taxon>
        <taxon>Bacillota</taxon>
        <taxon>Clostridia</taxon>
        <taxon>Eubacteriales</taxon>
        <taxon>Clostridiaceae</taxon>
        <taxon>Clostridium</taxon>
    </lineage>
</organism>
<feature type="transmembrane region" description="Helical" evidence="6">
    <location>
        <begin position="80"/>
        <end position="100"/>
    </location>
</feature>
<feature type="transmembrane region" description="Helical" evidence="6">
    <location>
        <begin position="257"/>
        <end position="277"/>
    </location>
</feature>
<evidence type="ECO:0000313" key="8">
    <source>
        <dbReference type="EMBL" id="OOP74264.1"/>
    </source>
</evidence>
<evidence type="ECO:0000256" key="1">
    <source>
        <dbReference type="ARBA" id="ARBA00004141"/>
    </source>
</evidence>
<name>A0A1S9N9N9_CLOBE</name>
<feature type="transmembrane region" description="Helical" evidence="6">
    <location>
        <begin position="20"/>
        <end position="38"/>
    </location>
</feature>
<feature type="transmembrane region" description="Helical" evidence="6">
    <location>
        <begin position="228"/>
        <end position="250"/>
    </location>
</feature>
<dbReference type="AlphaFoldDB" id="A0A1S9N9N9"/>
<feature type="transmembrane region" description="Helical" evidence="6">
    <location>
        <begin position="196"/>
        <end position="216"/>
    </location>
</feature>
<dbReference type="InterPro" id="IPR050638">
    <property type="entry name" value="AA-Vitamin_Transporters"/>
</dbReference>
<dbReference type="SUPFAM" id="SSF103481">
    <property type="entry name" value="Multidrug resistance efflux transporter EmrE"/>
    <property type="match status" value="2"/>
</dbReference>
<dbReference type="GO" id="GO:0016020">
    <property type="term" value="C:membrane"/>
    <property type="evidence" value="ECO:0007669"/>
    <property type="project" value="UniProtKB-SubCell"/>
</dbReference>
<dbReference type="PANTHER" id="PTHR32322:SF2">
    <property type="entry name" value="EAMA DOMAIN-CONTAINING PROTEIN"/>
    <property type="match status" value="1"/>
</dbReference>
<dbReference type="Pfam" id="PF00892">
    <property type="entry name" value="EamA"/>
    <property type="match status" value="2"/>
</dbReference>
<dbReference type="InterPro" id="IPR000620">
    <property type="entry name" value="EamA_dom"/>
</dbReference>
<dbReference type="PANTHER" id="PTHR32322">
    <property type="entry name" value="INNER MEMBRANE TRANSPORTER"/>
    <property type="match status" value="1"/>
</dbReference>
<evidence type="ECO:0000256" key="6">
    <source>
        <dbReference type="SAM" id="Phobius"/>
    </source>
</evidence>
<dbReference type="Proteomes" id="UP000190959">
    <property type="component" value="Unassembled WGS sequence"/>
</dbReference>
<feature type="domain" description="EamA" evidence="7">
    <location>
        <begin position="166"/>
        <end position="300"/>
    </location>
</feature>
<evidence type="ECO:0000256" key="3">
    <source>
        <dbReference type="ARBA" id="ARBA00022692"/>
    </source>
</evidence>
<keyword evidence="4 6" id="KW-1133">Transmembrane helix</keyword>
<accession>A0A1S9N9N9</accession>
<dbReference type="EMBL" id="MWMH01000002">
    <property type="protein sequence ID" value="OOP74264.1"/>
    <property type="molecule type" value="Genomic_DNA"/>
</dbReference>
<feature type="transmembrane region" description="Helical" evidence="6">
    <location>
        <begin position="283"/>
        <end position="302"/>
    </location>
</feature>
<evidence type="ECO:0000259" key="7">
    <source>
        <dbReference type="Pfam" id="PF00892"/>
    </source>
</evidence>
<comment type="similarity">
    <text evidence="2">Belongs to the EamA transporter family.</text>
</comment>
<gene>
    <name evidence="8" type="ORF">CBEIBR21_07140</name>
</gene>